<dbReference type="Pfam" id="PF17862">
    <property type="entry name" value="AAA_lid_3"/>
    <property type="match status" value="2"/>
</dbReference>
<evidence type="ECO:0000256" key="1">
    <source>
        <dbReference type="ARBA" id="ARBA00004123"/>
    </source>
</evidence>
<dbReference type="CDD" id="cd19530">
    <property type="entry name" value="RecA-like_NVL_r2-like"/>
    <property type="match status" value="1"/>
</dbReference>
<dbReference type="InterPro" id="IPR003960">
    <property type="entry name" value="ATPase_AAA_CS"/>
</dbReference>
<dbReference type="FunFam" id="3.40.50.300:FF:000365">
    <property type="entry name" value="Ribosome biogenesis ATPase RIX7"/>
    <property type="match status" value="1"/>
</dbReference>
<dbReference type="FunCoup" id="A0A448YHQ3">
    <property type="interactions" value="1022"/>
</dbReference>
<dbReference type="EMBL" id="CAACVR010000004">
    <property type="protein sequence ID" value="VEU20474.1"/>
    <property type="molecule type" value="Genomic_DNA"/>
</dbReference>
<dbReference type="InterPro" id="IPR050168">
    <property type="entry name" value="AAA_ATPase_domain"/>
</dbReference>
<reference evidence="11 12" key="1">
    <citation type="submission" date="2018-12" db="EMBL/GenBank/DDBJ databases">
        <authorList>
            <person name="Tiukova I."/>
            <person name="Dainat J."/>
        </authorList>
    </citation>
    <scope>NUCLEOTIDE SEQUENCE [LARGE SCALE GENOMIC DNA]</scope>
</reference>
<evidence type="ECO:0000256" key="3">
    <source>
        <dbReference type="ARBA" id="ARBA00006914"/>
    </source>
</evidence>
<evidence type="ECO:0000256" key="5">
    <source>
        <dbReference type="ARBA" id="ARBA00022737"/>
    </source>
</evidence>
<dbReference type="FunFam" id="3.40.50.300:FF:000018">
    <property type="entry name" value="Cell division control 48"/>
    <property type="match status" value="1"/>
</dbReference>
<dbReference type="InterPro" id="IPR027417">
    <property type="entry name" value="P-loop_NTPase"/>
</dbReference>
<evidence type="ECO:0000313" key="11">
    <source>
        <dbReference type="EMBL" id="VEU20474.1"/>
    </source>
</evidence>
<feature type="region of interest" description="Disordered" evidence="9">
    <location>
        <begin position="136"/>
        <end position="211"/>
    </location>
</feature>
<dbReference type="PANTHER" id="PTHR23077:SF171">
    <property type="entry name" value="NUCLEAR VALOSIN-CONTAINING PROTEIN-LIKE"/>
    <property type="match status" value="1"/>
</dbReference>
<keyword evidence="6" id="KW-0547">Nucleotide-binding</keyword>
<keyword evidence="5" id="KW-0677">Repeat</keyword>
<dbReference type="InterPro" id="IPR003593">
    <property type="entry name" value="AAA+_ATPase"/>
</dbReference>
<evidence type="ECO:0000259" key="10">
    <source>
        <dbReference type="SMART" id="SM00382"/>
    </source>
</evidence>
<dbReference type="GO" id="GO:1990275">
    <property type="term" value="F:preribosome binding"/>
    <property type="evidence" value="ECO:0007669"/>
    <property type="project" value="TreeGrafter"/>
</dbReference>
<name>A0A448YHQ3_BRENA</name>
<dbReference type="Proteomes" id="UP000290900">
    <property type="component" value="Unassembled WGS sequence"/>
</dbReference>
<sequence length="824" mass="90126">MSRGRSSNARKVGVLQRDMDIKVYNLVQQLLDGKTEELRKSGESSGPFSVALARDLSGFEVFDYVKTHERSFSRVKQDNLRQSVDRTLKTILEDEAEEMKSMGVDPATLAEEAVDESGEDLMEVKDLNQANKSIISMWKSGNRNGEESESGKEDGSRKAVSDNENESEIAGDASKERLLDKRRARKRGKEVGSSSKRFKSSKDRSPPDIKLSALGGMDGVITELMETVGMPVLHPEIYLATGIQPPRGVLLHGPPGCGKTMIANALAGELQVPFISLSAPSVVSGMSGESEKKVREIFEEARQLAPCLVFFDEIDAITPKRDGGAQREMEKRIVAQLLTCMDSLSLENTGGKPVIVIGATNRPDSLDAALRRAGRFDREICINVPNETGRYRILESMTRNLKISGDLGLQEVAKMTPGFVGADLKSLVTAAGVAAIKRIFGEVGEDVSGQQQLNSGEAMDVDSENHITALPAVSHNTSVIQRFLLGHPEPLSPQQLEPLCITRSDFVSALPTIQPTAKREGFATIPDVTWDHVGALSEVRVELHMAIVQPIKRPDLYLKVGITAPGGVLMWGPPGCGKTLLAKAVANESKANFISVKGPELLNKYVGESERAVRKVFARARASVPCIIFFDELDALVPRRDAALSEASSRVVNTLLTELDGLNDRRGIFVVGATNRPDMIDPAMLRPGRLDKTLYVQLPSPQERLEILKTLIRSNHTPIDATVDLPRIAFDERCKNFSGADLSSLVKEASVISLKRVFFRDISLGNETVTGDTGDEDIVVTGTDFDSALTSIKPSVSDKDRLKYEHLNKRWSKASIEKKEEDVE</sequence>
<dbReference type="InterPro" id="IPR041569">
    <property type="entry name" value="AAA_lid_3"/>
</dbReference>
<dbReference type="InterPro" id="IPR003959">
    <property type="entry name" value="ATPase_AAA_core"/>
</dbReference>
<keyword evidence="12" id="KW-1185">Reference proteome</keyword>
<dbReference type="PANTHER" id="PTHR23077">
    <property type="entry name" value="AAA-FAMILY ATPASE"/>
    <property type="match status" value="1"/>
</dbReference>
<evidence type="ECO:0000256" key="4">
    <source>
        <dbReference type="ARBA" id="ARBA00022553"/>
    </source>
</evidence>
<dbReference type="CDD" id="cd19518">
    <property type="entry name" value="RecA-like_NVL_r1-like"/>
    <property type="match status" value="1"/>
</dbReference>
<dbReference type="Gene3D" id="1.10.8.60">
    <property type="match status" value="2"/>
</dbReference>
<dbReference type="SUPFAM" id="SSF52540">
    <property type="entry name" value="P-loop containing nucleoside triphosphate hydrolases"/>
    <property type="match status" value="2"/>
</dbReference>
<dbReference type="GO" id="GO:0003723">
    <property type="term" value="F:RNA binding"/>
    <property type="evidence" value="ECO:0007669"/>
    <property type="project" value="TreeGrafter"/>
</dbReference>
<gene>
    <name evidence="11" type="ORF">BRENAR_LOCUS1209</name>
</gene>
<feature type="compositionally biased region" description="Basic and acidic residues" evidence="9">
    <location>
        <begin position="144"/>
        <end position="161"/>
    </location>
</feature>
<keyword evidence="8" id="KW-0539">Nucleus</keyword>
<keyword evidence="4" id="KW-0597">Phosphoprotein</keyword>
<evidence type="ECO:0000256" key="6">
    <source>
        <dbReference type="ARBA" id="ARBA00022741"/>
    </source>
</evidence>
<organism evidence="11 12">
    <name type="scientific">Brettanomyces naardenensis</name>
    <name type="common">Yeast</name>
    <dbReference type="NCBI Taxonomy" id="13370"/>
    <lineage>
        <taxon>Eukaryota</taxon>
        <taxon>Fungi</taxon>
        <taxon>Dikarya</taxon>
        <taxon>Ascomycota</taxon>
        <taxon>Saccharomycotina</taxon>
        <taxon>Pichiomycetes</taxon>
        <taxon>Pichiales</taxon>
        <taxon>Pichiaceae</taxon>
        <taxon>Brettanomyces</taxon>
    </lineage>
</organism>
<dbReference type="Gene3D" id="3.40.50.300">
    <property type="entry name" value="P-loop containing nucleotide triphosphate hydrolases"/>
    <property type="match status" value="2"/>
</dbReference>
<keyword evidence="7" id="KW-0067">ATP-binding</keyword>
<proteinExistence type="inferred from homology"/>
<dbReference type="FunFam" id="1.10.8.60:FF:000081">
    <property type="entry name" value="AAA family ATPase/60S ribosome export protein"/>
    <property type="match status" value="1"/>
</dbReference>
<dbReference type="GO" id="GO:0016020">
    <property type="term" value="C:membrane"/>
    <property type="evidence" value="ECO:0007669"/>
    <property type="project" value="UniProtKB-SubCell"/>
</dbReference>
<dbReference type="GO" id="GO:0016887">
    <property type="term" value="F:ATP hydrolysis activity"/>
    <property type="evidence" value="ECO:0007669"/>
    <property type="project" value="InterPro"/>
</dbReference>
<evidence type="ECO:0000256" key="2">
    <source>
        <dbReference type="ARBA" id="ARBA00004170"/>
    </source>
</evidence>
<dbReference type="GO" id="GO:0005730">
    <property type="term" value="C:nucleolus"/>
    <property type="evidence" value="ECO:0007669"/>
    <property type="project" value="UniProtKB-ARBA"/>
</dbReference>
<dbReference type="AlphaFoldDB" id="A0A448YHQ3"/>
<dbReference type="GO" id="GO:0042273">
    <property type="term" value="P:ribosomal large subunit biogenesis"/>
    <property type="evidence" value="ECO:0007669"/>
    <property type="project" value="UniProtKB-ARBA"/>
</dbReference>
<dbReference type="STRING" id="13370.A0A448YHQ3"/>
<dbReference type="Pfam" id="PF00004">
    <property type="entry name" value="AAA"/>
    <property type="match status" value="2"/>
</dbReference>
<dbReference type="InParanoid" id="A0A448YHQ3"/>
<dbReference type="FunFam" id="1.10.8.60:FF:000110">
    <property type="entry name" value="Ribosome biogenesis ATPase RIX7"/>
    <property type="match status" value="1"/>
</dbReference>
<dbReference type="GO" id="GO:0005524">
    <property type="term" value="F:ATP binding"/>
    <property type="evidence" value="ECO:0007669"/>
    <property type="project" value="UniProtKB-KW"/>
</dbReference>
<feature type="domain" description="AAA+ ATPase" evidence="10">
    <location>
        <begin position="245"/>
        <end position="386"/>
    </location>
</feature>
<accession>A0A448YHQ3</accession>
<dbReference type="PROSITE" id="PS00674">
    <property type="entry name" value="AAA"/>
    <property type="match status" value="1"/>
</dbReference>
<dbReference type="SMART" id="SM00382">
    <property type="entry name" value="AAA"/>
    <property type="match status" value="2"/>
</dbReference>
<protein>
    <submittedName>
        <fullName evidence="11">DEKNAAC101369</fullName>
    </submittedName>
</protein>
<dbReference type="OrthoDB" id="27435at2759"/>
<evidence type="ECO:0000313" key="12">
    <source>
        <dbReference type="Proteomes" id="UP000290900"/>
    </source>
</evidence>
<evidence type="ECO:0000256" key="8">
    <source>
        <dbReference type="ARBA" id="ARBA00023242"/>
    </source>
</evidence>
<evidence type="ECO:0000256" key="7">
    <source>
        <dbReference type="ARBA" id="ARBA00022840"/>
    </source>
</evidence>
<comment type="subcellular location">
    <subcellularLocation>
        <location evidence="2">Membrane</location>
        <topology evidence="2">Peripheral membrane protein</topology>
    </subcellularLocation>
    <subcellularLocation>
        <location evidence="1">Nucleus</location>
    </subcellularLocation>
</comment>
<comment type="similarity">
    <text evidence="3">Belongs to the AAA ATPase family.</text>
</comment>
<evidence type="ECO:0000256" key="9">
    <source>
        <dbReference type="SAM" id="MobiDB-lite"/>
    </source>
</evidence>
<feature type="domain" description="AAA+ ATPase" evidence="10">
    <location>
        <begin position="564"/>
        <end position="700"/>
    </location>
</feature>